<accession>A0AAW0YGX2</accession>
<dbReference type="InterPro" id="IPR020471">
    <property type="entry name" value="AKR"/>
</dbReference>
<gene>
    <name evidence="2" type="ORF">OTU49_012455</name>
</gene>
<dbReference type="InterPro" id="IPR036812">
    <property type="entry name" value="NAD(P)_OxRdtase_dom_sf"/>
</dbReference>
<sequence>MSKLDKSMNVKPPMMDIPRIGIHFTTNHSELIQQLKDTFRFGHRHLDIPISGEVSDIVLKQLRRFCSSNCYSFNRFFITTSIPVPVRLDDALKLIHDFYERLDKTPVDVLYLENPVGLEGSDPLTIFQSLRYGTYWDVLDEGDIFRRDEDTGTLCVIPDILQNLWAIWDYLARYVLGCRLAHNLGLKNFSQPQIEKLLEEATVHPRVLQVEVNLYSMKEELRSMCQENNIAVCAIHPFGNPFYVPRTGKPALIHNPLVNRMADVMDIDAKIVLLCHLYQAQIPFVLDNDMMIGIGWMFQDTKGLTVALLLLQDKDKLAPSAVGRR</sequence>
<keyword evidence="3" id="KW-1185">Reference proteome</keyword>
<reference evidence="2 3" key="1">
    <citation type="journal article" date="2024" name="BMC Genomics">
        <title>Genome assembly of redclaw crayfish (Cherax quadricarinatus) provides insights into its immune adaptation and hypoxia tolerance.</title>
        <authorList>
            <person name="Liu Z."/>
            <person name="Zheng J."/>
            <person name="Li H."/>
            <person name="Fang K."/>
            <person name="Wang S."/>
            <person name="He J."/>
            <person name="Zhou D."/>
            <person name="Weng S."/>
            <person name="Chi M."/>
            <person name="Gu Z."/>
            <person name="He J."/>
            <person name="Li F."/>
            <person name="Wang M."/>
        </authorList>
    </citation>
    <scope>NUCLEOTIDE SEQUENCE [LARGE SCALE GENOMIC DNA]</scope>
    <source>
        <strain evidence="2">ZL_2023a</strain>
    </source>
</reference>
<proteinExistence type="predicted"/>
<evidence type="ECO:0000259" key="1">
    <source>
        <dbReference type="Pfam" id="PF00248"/>
    </source>
</evidence>
<evidence type="ECO:0000313" key="2">
    <source>
        <dbReference type="EMBL" id="KAK8752184.1"/>
    </source>
</evidence>
<dbReference type="PANTHER" id="PTHR11732">
    <property type="entry name" value="ALDO/KETO REDUCTASE"/>
    <property type="match status" value="1"/>
</dbReference>
<dbReference type="Pfam" id="PF00248">
    <property type="entry name" value="Aldo_ket_red"/>
    <property type="match status" value="1"/>
</dbReference>
<dbReference type="EMBL" id="JARKIK010000005">
    <property type="protein sequence ID" value="KAK8752184.1"/>
    <property type="molecule type" value="Genomic_DNA"/>
</dbReference>
<dbReference type="Proteomes" id="UP001445076">
    <property type="component" value="Unassembled WGS sequence"/>
</dbReference>
<dbReference type="Gene3D" id="3.20.20.100">
    <property type="entry name" value="NADP-dependent oxidoreductase domain"/>
    <property type="match status" value="1"/>
</dbReference>
<feature type="domain" description="NADP-dependent oxidoreductase" evidence="1">
    <location>
        <begin position="83"/>
        <end position="252"/>
    </location>
</feature>
<evidence type="ECO:0000313" key="3">
    <source>
        <dbReference type="Proteomes" id="UP001445076"/>
    </source>
</evidence>
<dbReference type="SUPFAM" id="SSF51430">
    <property type="entry name" value="NAD(P)-linked oxidoreductase"/>
    <property type="match status" value="1"/>
</dbReference>
<comment type="caution">
    <text evidence="2">The sequence shown here is derived from an EMBL/GenBank/DDBJ whole genome shotgun (WGS) entry which is preliminary data.</text>
</comment>
<dbReference type="InterPro" id="IPR023210">
    <property type="entry name" value="NADP_OxRdtase_dom"/>
</dbReference>
<protein>
    <recommendedName>
        <fullName evidence="1">NADP-dependent oxidoreductase domain-containing protein</fullName>
    </recommendedName>
</protein>
<organism evidence="2 3">
    <name type="scientific">Cherax quadricarinatus</name>
    <name type="common">Australian red claw crayfish</name>
    <dbReference type="NCBI Taxonomy" id="27406"/>
    <lineage>
        <taxon>Eukaryota</taxon>
        <taxon>Metazoa</taxon>
        <taxon>Ecdysozoa</taxon>
        <taxon>Arthropoda</taxon>
        <taxon>Crustacea</taxon>
        <taxon>Multicrustacea</taxon>
        <taxon>Malacostraca</taxon>
        <taxon>Eumalacostraca</taxon>
        <taxon>Eucarida</taxon>
        <taxon>Decapoda</taxon>
        <taxon>Pleocyemata</taxon>
        <taxon>Astacidea</taxon>
        <taxon>Parastacoidea</taxon>
        <taxon>Parastacidae</taxon>
        <taxon>Cherax</taxon>
    </lineage>
</organism>
<dbReference type="AlphaFoldDB" id="A0AAW0YGX2"/>
<dbReference type="GO" id="GO:0016491">
    <property type="term" value="F:oxidoreductase activity"/>
    <property type="evidence" value="ECO:0007669"/>
    <property type="project" value="InterPro"/>
</dbReference>
<name>A0AAW0YGX2_CHEQU</name>